<reference evidence="7 8" key="1">
    <citation type="submission" date="2018-01" db="EMBL/GenBank/DDBJ databases">
        <authorList>
            <person name="Clerissi C."/>
        </authorList>
    </citation>
    <scope>NUCLEOTIDE SEQUENCE [LARGE SCALE GENOMIC DNA]</scope>
    <source>
        <strain evidence="7">Cupriavidus taiwanensis SWF 66322</strain>
    </source>
</reference>
<evidence type="ECO:0000259" key="5">
    <source>
        <dbReference type="Pfam" id="PF02775"/>
    </source>
</evidence>
<dbReference type="Pfam" id="PF00205">
    <property type="entry name" value="TPP_enzyme_M"/>
    <property type="match status" value="1"/>
</dbReference>
<feature type="domain" description="Thiamine pyrophosphate enzyme central" evidence="4">
    <location>
        <begin position="208"/>
        <end position="344"/>
    </location>
</feature>
<gene>
    <name evidence="7" type="primary">ilvG</name>
    <name evidence="7" type="ORF">CBM2636_11893</name>
</gene>
<dbReference type="InterPro" id="IPR029035">
    <property type="entry name" value="DHS-like_NAD/FAD-binding_dom"/>
</dbReference>
<dbReference type="NCBIfam" id="NF006052">
    <property type="entry name" value="PRK08199.1"/>
    <property type="match status" value="1"/>
</dbReference>
<protein>
    <submittedName>
        <fullName evidence="7">ACETOLACTATE SYNTHASE ISOZYME II (LARGE SUBUNIT) PROTEIN</fullName>
        <ecNumber evidence="7">2.2.1.6</ecNumber>
    </submittedName>
</protein>
<evidence type="ECO:0000313" key="8">
    <source>
        <dbReference type="Proteomes" id="UP000254259"/>
    </source>
</evidence>
<sequence>MPMTPANATQPEDTDRGAPLPGGHILVDALLAHGAELAFGVPGESYLAVLDGFHRRRDQLRFIVCRQEGGAAVMAEAYGKLTGRPGLAFCTRGPGATNASIGVHTAFQDSTPMILFIGQVGTDFMDREAFQEIDYRRMFGQMAKWVAQIDRVERIPEYIARAYQTATSGRPGPVVLALPEDMLAQTAAVPQLQAYQRVMAWPGEAELARLTEMLHAAERPFVLAGGSGWAPQACADLQAFAERFALPVGCAFRSQDLFDNHHPNYAGDVGIGINPALAERIRNADLVLAIGPRLGEMTTGGYALIEAPRPAQTLVHVHAGAEELGSVYQADLMIQASMPAIAARLAGLQPLAAPRWQDWTEAAHADYERYLQPPPFTAQGVDMAEVIRTLDQLLPADAVVTNGAGNYAGWLHRYFHYRPFTSGGRGQLAPTSGAMGYGVPAAVGAKIAFPQRTVVALAGDGCFLMNGQELATSMQYGAPVIIIVVNNGMYGTIRMHQEREYPTHVSGTELLNPDFAALARAYGARGVTVTATGAFAPALREALAAPVSTLIEIQVDPDVITPRTTLSAIRAQALASQKP</sequence>
<dbReference type="FunFam" id="3.40.50.970:FF:000007">
    <property type="entry name" value="Acetolactate synthase"/>
    <property type="match status" value="1"/>
</dbReference>
<dbReference type="InterPro" id="IPR012001">
    <property type="entry name" value="Thiamin_PyroP_enz_TPP-bd_dom"/>
</dbReference>
<dbReference type="CDD" id="cd07035">
    <property type="entry name" value="TPP_PYR_POX_like"/>
    <property type="match status" value="1"/>
</dbReference>
<dbReference type="InterPro" id="IPR012000">
    <property type="entry name" value="Thiamin_PyroP_enz_cen_dom"/>
</dbReference>
<dbReference type="PROSITE" id="PS00187">
    <property type="entry name" value="TPP_ENZYMES"/>
    <property type="match status" value="1"/>
</dbReference>
<dbReference type="SUPFAM" id="SSF52518">
    <property type="entry name" value="Thiamin diphosphate-binding fold (THDP-binding)"/>
    <property type="match status" value="2"/>
</dbReference>
<dbReference type="GO" id="GO:0005948">
    <property type="term" value="C:acetolactate synthase complex"/>
    <property type="evidence" value="ECO:0007669"/>
    <property type="project" value="TreeGrafter"/>
</dbReference>
<feature type="domain" description="Thiamine pyrophosphate enzyme N-terminal TPP-binding" evidence="6">
    <location>
        <begin position="22"/>
        <end position="135"/>
    </location>
</feature>
<feature type="domain" description="Thiamine pyrophosphate enzyme TPP-binding" evidence="5">
    <location>
        <begin position="403"/>
        <end position="553"/>
    </location>
</feature>
<dbReference type="GO" id="GO:0003984">
    <property type="term" value="F:acetolactate synthase activity"/>
    <property type="evidence" value="ECO:0007669"/>
    <property type="project" value="UniProtKB-EC"/>
</dbReference>
<dbReference type="RefSeq" id="WP_373429505.1">
    <property type="nucleotide sequence ID" value="NZ_LT984813.1"/>
</dbReference>
<dbReference type="AlphaFoldDB" id="A0A9Q7UW59"/>
<evidence type="ECO:0000256" key="2">
    <source>
        <dbReference type="ARBA" id="ARBA00023052"/>
    </source>
</evidence>
<accession>A0A9Q7UW59</accession>
<dbReference type="InterPro" id="IPR000399">
    <property type="entry name" value="TPP-bd_CS"/>
</dbReference>
<name>A0A9Q7UW59_9BURK</name>
<dbReference type="PANTHER" id="PTHR18968:SF120">
    <property type="entry name" value="ACETOLACTATE SYNTHASE LARGE SUBUNIT"/>
    <property type="match status" value="1"/>
</dbReference>
<comment type="similarity">
    <text evidence="1 3">Belongs to the TPP enzyme family.</text>
</comment>
<dbReference type="InterPro" id="IPR029061">
    <property type="entry name" value="THDP-binding"/>
</dbReference>
<dbReference type="SUPFAM" id="SSF52467">
    <property type="entry name" value="DHS-like NAD/FAD-binding domain"/>
    <property type="match status" value="1"/>
</dbReference>
<dbReference type="EMBL" id="LT984813">
    <property type="protein sequence ID" value="SPD64870.1"/>
    <property type="molecule type" value="Genomic_DNA"/>
</dbReference>
<dbReference type="GO" id="GO:0009097">
    <property type="term" value="P:isoleucine biosynthetic process"/>
    <property type="evidence" value="ECO:0007669"/>
    <property type="project" value="TreeGrafter"/>
</dbReference>
<dbReference type="InterPro" id="IPR011766">
    <property type="entry name" value="TPP_enzyme_TPP-bd"/>
</dbReference>
<evidence type="ECO:0000256" key="1">
    <source>
        <dbReference type="ARBA" id="ARBA00007812"/>
    </source>
</evidence>
<dbReference type="GO" id="GO:0050660">
    <property type="term" value="F:flavin adenine dinucleotide binding"/>
    <property type="evidence" value="ECO:0007669"/>
    <property type="project" value="TreeGrafter"/>
</dbReference>
<dbReference type="Pfam" id="PF02775">
    <property type="entry name" value="TPP_enzyme_C"/>
    <property type="match status" value="1"/>
</dbReference>
<dbReference type="GO" id="GO:0030976">
    <property type="term" value="F:thiamine pyrophosphate binding"/>
    <property type="evidence" value="ECO:0007669"/>
    <property type="project" value="InterPro"/>
</dbReference>
<organism evidence="7 8">
    <name type="scientific">Cupriavidus taiwanensis</name>
    <dbReference type="NCBI Taxonomy" id="164546"/>
    <lineage>
        <taxon>Bacteria</taxon>
        <taxon>Pseudomonadati</taxon>
        <taxon>Pseudomonadota</taxon>
        <taxon>Betaproteobacteria</taxon>
        <taxon>Burkholderiales</taxon>
        <taxon>Burkholderiaceae</taxon>
        <taxon>Cupriavidus</taxon>
    </lineage>
</organism>
<keyword evidence="2 3" id="KW-0786">Thiamine pyrophosphate</keyword>
<evidence type="ECO:0000259" key="4">
    <source>
        <dbReference type="Pfam" id="PF00205"/>
    </source>
</evidence>
<evidence type="ECO:0000259" key="6">
    <source>
        <dbReference type="Pfam" id="PF02776"/>
    </source>
</evidence>
<dbReference type="Gene3D" id="3.40.50.1220">
    <property type="entry name" value="TPP-binding domain"/>
    <property type="match status" value="1"/>
</dbReference>
<proteinExistence type="inferred from homology"/>
<dbReference type="GO" id="GO:0000287">
    <property type="term" value="F:magnesium ion binding"/>
    <property type="evidence" value="ECO:0007669"/>
    <property type="project" value="InterPro"/>
</dbReference>
<dbReference type="Proteomes" id="UP000254259">
    <property type="component" value="Chromosome CBM2636"/>
</dbReference>
<dbReference type="Gene3D" id="3.40.50.970">
    <property type="match status" value="2"/>
</dbReference>
<evidence type="ECO:0000256" key="3">
    <source>
        <dbReference type="RuleBase" id="RU362132"/>
    </source>
</evidence>
<dbReference type="InterPro" id="IPR045229">
    <property type="entry name" value="TPP_enz"/>
</dbReference>
<keyword evidence="7" id="KW-0808">Transferase</keyword>
<dbReference type="Pfam" id="PF02776">
    <property type="entry name" value="TPP_enzyme_N"/>
    <property type="match status" value="1"/>
</dbReference>
<dbReference type="EC" id="2.2.1.6" evidence="7"/>
<evidence type="ECO:0000313" key="7">
    <source>
        <dbReference type="EMBL" id="SPD64870.1"/>
    </source>
</evidence>
<dbReference type="GO" id="GO:0009099">
    <property type="term" value="P:L-valine biosynthetic process"/>
    <property type="evidence" value="ECO:0007669"/>
    <property type="project" value="TreeGrafter"/>
</dbReference>
<dbReference type="CDD" id="cd00568">
    <property type="entry name" value="TPP_enzymes"/>
    <property type="match status" value="1"/>
</dbReference>
<dbReference type="PANTHER" id="PTHR18968">
    <property type="entry name" value="THIAMINE PYROPHOSPHATE ENZYMES"/>
    <property type="match status" value="1"/>
</dbReference>